<dbReference type="Proteomes" id="UP000011885">
    <property type="component" value="Unassembled WGS sequence"/>
</dbReference>
<feature type="region of interest" description="Disordered" evidence="1">
    <location>
        <begin position="1"/>
        <end position="48"/>
    </location>
</feature>
<dbReference type="EMBL" id="ANOH01000155">
    <property type="protein sequence ID" value="EMI56325.1"/>
    <property type="molecule type" value="Genomic_DNA"/>
</dbReference>
<dbReference type="PATRIC" id="fig|1263870.3.peg.2388"/>
<evidence type="ECO:0000256" key="1">
    <source>
        <dbReference type="SAM" id="MobiDB-lite"/>
    </source>
</evidence>
<accession>M5U4E8</accession>
<evidence type="ECO:0000313" key="2">
    <source>
        <dbReference type="EMBL" id="EMI56325.1"/>
    </source>
</evidence>
<reference evidence="2 3" key="1">
    <citation type="journal article" date="2013" name="Mar. Genomics">
        <title>Expression of sulfatases in Rhodopirellula baltica and the diversity of sulfatases in the genus Rhodopirellula.</title>
        <authorList>
            <person name="Wegner C.E."/>
            <person name="Richter-Heitmann T."/>
            <person name="Klindworth A."/>
            <person name="Klockow C."/>
            <person name="Richter M."/>
            <person name="Achstetter T."/>
            <person name="Glockner F.O."/>
            <person name="Harder J."/>
        </authorList>
    </citation>
    <scope>NUCLEOTIDE SEQUENCE [LARGE SCALE GENOMIC DNA]</scope>
    <source>
        <strain evidence="2 3">SM41</strain>
    </source>
</reference>
<proteinExistence type="predicted"/>
<dbReference type="AlphaFoldDB" id="M5U4E8"/>
<protein>
    <submittedName>
        <fullName evidence="2">Uncharacterized protein</fullName>
    </submittedName>
</protein>
<gene>
    <name evidence="2" type="ORF">RSSM_02243</name>
</gene>
<name>M5U4E8_9BACT</name>
<feature type="compositionally biased region" description="Basic and acidic residues" evidence="1">
    <location>
        <begin position="1"/>
        <end position="13"/>
    </location>
</feature>
<feature type="compositionally biased region" description="Basic and acidic residues" evidence="1">
    <location>
        <begin position="21"/>
        <end position="39"/>
    </location>
</feature>
<comment type="caution">
    <text evidence="2">The sequence shown here is derived from an EMBL/GenBank/DDBJ whole genome shotgun (WGS) entry which is preliminary data.</text>
</comment>
<organism evidence="2 3">
    <name type="scientific">Rhodopirellula sallentina SM41</name>
    <dbReference type="NCBI Taxonomy" id="1263870"/>
    <lineage>
        <taxon>Bacteria</taxon>
        <taxon>Pseudomonadati</taxon>
        <taxon>Planctomycetota</taxon>
        <taxon>Planctomycetia</taxon>
        <taxon>Pirellulales</taxon>
        <taxon>Pirellulaceae</taxon>
        <taxon>Rhodopirellula</taxon>
    </lineage>
</organism>
<sequence length="48" mass="5263">MDRSLTREAEKKQTSPAGGECVEKKERGVGGDSPEHRPATDVLLVLRQ</sequence>
<keyword evidence="3" id="KW-1185">Reference proteome</keyword>
<evidence type="ECO:0000313" key="3">
    <source>
        <dbReference type="Proteomes" id="UP000011885"/>
    </source>
</evidence>